<dbReference type="PROSITE" id="PS50106">
    <property type="entry name" value="PDZ"/>
    <property type="match status" value="1"/>
</dbReference>
<dbReference type="Gene3D" id="3.30.750.44">
    <property type="match status" value="1"/>
</dbReference>
<dbReference type="SMART" id="SM00228">
    <property type="entry name" value="PDZ"/>
    <property type="match status" value="1"/>
</dbReference>
<dbReference type="Proteomes" id="UP000319852">
    <property type="component" value="Chromosome"/>
</dbReference>
<dbReference type="RefSeq" id="WP_145058070.1">
    <property type="nucleotide sequence ID" value="NZ_CP036263.1"/>
</dbReference>
<dbReference type="EC" id="3.4.21.102" evidence="7"/>
<dbReference type="InterPro" id="IPR001478">
    <property type="entry name" value="PDZ"/>
</dbReference>
<dbReference type="NCBIfam" id="TIGR00225">
    <property type="entry name" value="prc"/>
    <property type="match status" value="1"/>
</dbReference>
<comment type="similarity">
    <text evidence="1 5">Belongs to the peptidase S41A family.</text>
</comment>
<evidence type="ECO:0000256" key="4">
    <source>
        <dbReference type="ARBA" id="ARBA00022825"/>
    </source>
</evidence>
<evidence type="ECO:0000259" key="6">
    <source>
        <dbReference type="PROSITE" id="PS50106"/>
    </source>
</evidence>
<evidence type="ECO:0000313" key="8">
    <source>
        <dbReference type="Proteomes" id="UP000319852"/>
    </source>
</evidence>
<accession>A0A517MRR6</accession>
<dbReference type="Pfam" id="PF00595">
    <property type="entry name" value="PDZ"/>
    <property type="match status" value="1"/>
</dbReference>
<reference evidence="7 8" key="1">
    <citation type="submission" date="2019-02" db="EMBL/GenBank/DDBJ databases">
        <title>Deep-cultivation of Planctomycetes and their phenomic and genomic characterization uncovers novel biology.</title>
        <authorList>
            <person name="Wiegand S."/>
            <person name="Jogler M."/>
            <person name="Boedeker C."/>
            <person name="Pinto D."/>
            <person name="Vollmers J."/>
            <person name="Rivas-Marin E."/>
            <person name="Kohn T."/>
            <person name="Peeters S.H."/>
            <person name="Heuer A."/>
            <person name="Rast P."/>
            <person name="Oberbeckmann S."/>
            <person name="Bunk B."/>
            <person name="Jeske O."/>
            <person name="Meyerdierks A."/>
            <person name="Storesund J.E."/>
            <person name="Kallscheuer N."/>
            <person name="Luecker S."/>
            <person name="Lage O.M."/>
            <person name="Pohl T."/>
            <person name="Merkel B.J."/>
            <person name="Hornburger P."/>
            <person name="Mueller R.-W."/>
            <person name="Bruemmer F."/>
            <person name="Labrenz M."/>
            <person name="Spormann A.M."/>
            <person name="Op den Camp H."/>
            <person name="Overmann J."/>
            <person name="Amann R."/>
            <person name="Jetten M.S.M."/>
            <person name="Mascher T."/>
            <person name="Medema M.H."/>
            <person name="Devos D.P."/>
            <person name="Kaster A.-K."/>
            <person name="Ovreas L."/>
            <person name="Rohde M."/>
            <person name="Galperin M.Y."/>
            <person name="Jogler C."/>
        </authorList>
    </citation>
    <scope>NUCLEOTIDE SEQUENCE [LARGE SCALE GENOMIC DNA]</scope>
    <source>
        <strain evidence="7 8">HG15A2</strain>
    </source>
</reference>
<evidence type="ECO:0000256" key="2">
    <source>
        <dbReference type="ARBA" id="ARBA00022670"/>
    </source>
</evidence>
<keyword evidence="3 5" id="KW-0378">Hydrolase</keyword>
<dbReference type="GO" id="GO:0004252">
    <property type="term" value="F:serine-type endopeptidase activity"/>
    <property type="evidence" value="ECO:0007669"/>
    <property type="project" value="UniProtKB-EC"/>
</dbReference>
<dbReference type="SUPFAM" id="SSF52096">
    <property type="entry name" value="ClpP/crotonase"/>
    <property type="match status" value="1"/>
</dbReference>
<keyword evidence="2 5" id="KW-0645">Protease</keyword>
<dbReference type="CDD" id="cd06782">
    <property type="entry name" value="cpPDZ_CPP-like"/>
    <property type="match status" value="1"/>
</dbReference>
<dbReference type="Gene3D" id="2.30.42.10">
    <property type="match status" value="1"/>
</dbReference>
<evidence type="ECO:0000256" key="3">
    <source>
        <dbReference type="ARBA" id="ARBA00022801"/>
    </source>
</evidence>
<dbReference type="SUPFAM" id="SSF50156">
    <property type="entry name" value="PDZ domain-like"/>
    <property type="match status" value="1"/>
</dbReference>
<dbReference type="InterPro" id="IPR036034">
    <property type="entry name" value="PDZ_sf"/>
</dbReference>
<sequence>MSHRNFLVLIGAALVCYACYVRAEQNPYARYMAAGFSVIDRWALEQPPDEELFDGAMQGMIKVLERYGDEHSQFVEARRSDTFREEISQEFGGVGIRLRVLGEPSYPTVIGPPEPGTPAFASDIRSGDRIVAIDGKNTADVPLEEIVTLVRGPKGKSVVLTVIHADEEEKTEVTLLRDIIMVPSILGDLPSEDGKWSYHLPGHPNLGYVRIIKFGEKTVDELREVLGELEKENVRGLILDLRDDYGGALDAAVSICDMFLPVGATIVTTRDRDEKTREKYVSEYEGAYRDLPLAVLINHNSASASEIVAACLQDYHRAIIVGERSYGKGTVQRVMRLESGRSLLKLTSASFWRPSEKNIHRMTGAKETDQWGVFPDSGMEVDLDEKEYLTWRLYRSRRDVPGGSVESKNVQDGNERLFKELDLKDGKLPEDYSDRMLEKAVEALQKQLDH</sequence>
<evidence type="ECO:0000256" key="1">
    <source>
        <dbReference type="ARBA" id="ARBA00009179"/>
    </source>
</evidence>
<dbReference type="OrthoDB" id="9812068at2"/>
<keyword evidence="8" id="KW-1185">Reference proteome</keyword>
<dbReference type="CDD" id="cd07560">
    <property type="entry name" value="Peptidase_S41_CPP"/>
    <property type="match status" value="1"/>
</dbReference>
<dbReference type="AlphaFoldDB" id="A0A517MRR6"/>
<dbReference type="Pfam" id="PF03572">
    <property type="entry name" value="Peptidase_S41"/>
    <property type="match status" value="1"/>
</dbReference>
<evidence type="ECO:0000313" key="7">
    <source>
        <dbReference type="EMBL" id="QDS97579.1"/>
    </source>
</evidence>
<dbReference type="GO" id="GO:0006508">
    <property type="term" value="P:proteolysis"/>
    <property type="evidence" value="ECO:0007669"/>
    <property type="project" value="UniProtKB-KW"/>
</dbReference>
<evidence type="ECO:0000256" key="5">
    <source>
        <dbReference type="RuleBase" id="RU004404"/>
    </source>
</evidence>
<dbReference type="InterPro" id="IPR029045">
    <property type="entry name" value="ClpP/crotonase-like_dom_sf"/>
</dbReference>
<feature type="domain" description="PDZ" evidence="6">
    <location>
        <begin position="92"/>
        <end position="151"/>
    </location>
</feature>
<keyword evidence="4 5" id="KW-0720">Serine protease</keyword>
<dbReference type="SMART" id="SM00245">
    <property type="entry name" value="TSPc"/>
    <property type="match status" value="1"/>
</dbReference>
<dbReference type="GO" id="GO:0007165">
    <property type="term" value="P:signal transduction"/>
    <property type="evidence" value="ECO:0007669"/>
    <property type="project" value="TreeGrafter"/>
</dbReference>
<dbReference type="PANTHER" id="PTHR32060">
    <property type="entry name" value="TAIL-SPECIFIC PROTEASE"/>
    <property type="match status" value="1"/>
</dbReference>
<dbReference type="KEGG" id="amob:HG15A2_08420"/>
<proteinExistence type="inferred from homology"/>
<dbReference type="Gene3D" id="3.90.226.10">
    <property type="entry name" value="2-enoyl-CoA Hydratase, Chain A, domain 1"/>
    <property type="match status" value="1"/>
</dbReference>
<dbReference type="PANTHER" id="PTHR32060:SF30">
    <property type="entry name" value="CARBOXY-TERMINAL PROCESSING PROTEASE CTPA"/>
    <property type="match status" value="1"/>
</dbReference>
<dbReference type="EMBL" id="CP036263">
    <property type="protein sequence ID" value="QDS97579.1"/>
    <property type="molecule type" value="Genomic_DNA"/>
</dbReference>
<organism evidence="7 8">
    <name type="scientific">Adhaeretor mobilis</name>
    <dbReference type="NCBI Taxonomy" id="1930276"/>
    <lineage>
        <taxon>Bacteria</taxon>
        <taxon>Pseudomonadati</taxon>
        <taxon>Planctomycetota</taxon>
        <taxon>Planctomycetia</taxon>
        <taxon>Pirellulales</taxon>
        <taxon>Lacipirellulaceae</taxon>
        <taxon>Adhaeretor</taxon>
    </lineage>
</organism>
<dbReference type="InterPro" id="IPR004447">
    <property type="entry name" value="Peptidase_S41A"/>
</dbReference>
<gene>
    <name evidence="7" type="primary">prc_1</name>
    <name evidence="7" type="ORF">HG15A2_08420</name>
</gene>
<dbReference type="GO" id="GO:0030288">
    <property type="term" value="C:outer membrane-bounded periplasmic space"/>
    <property type="evidence" value="ECO:0007669"/>
    <property type="project" value="TreeGrafter"/>
</dbReference>
<dbReference type="InterPro" id="IPR005151">
    <property type="entry name" value="Tail-specific_protease"/>
</dbReference>
<name>A0A517MRR6_9BACT</name>
<protein>
    <submittedName>
        <fullName evidence="7">Tail-specific protease</fullName>
        <ecNumber evidence="7">3.4.21.102</ecNumber>
    </submittedName>
</protein>